<proteinExistence type="predicted"/>
<dbReference type="AlphaFoldDB" id="A0A3P6UR82"/>
<dbReference type="EMBL" id="UYRX01000354">
    <property type="protein sequence ID" value="VDK80754.1"/>
    <property type="molecule type" value="Genomic_DNA"/>
</dbReference>
<evidence type="ECO:0000313" key="2">
    <source>
        <dbReference type="Proteomes" id="UP000277928"/>
    </source>
</evidence>
<protein>
    <submittedName>
        <fullName evidence="1">Uncharacterized protein</fullName>
    </submittedName>
</protein>
<sequence>MYFADLRKKERKKCGRKSDHIALFCNGTEHPNSQEEQKGKKQARVRWNKGGQILRLGIHHTPILTSETCHRKELKLLL</sequence>
<keyword evidence="2" id="KW-1185">Reference proteome</keyword>
<evidence type="ECO:0000313" key="1">
    <source>
        <dbReference type="EMBL" id="VDK80754.1"/>
    </source>
</evidence>
<accession>A0A3P6UR82</accession>
<dbReference type="Proteomes" id="UP000277928">
    <property type="component" value="Unassembled WGS sequence"/>
</dbReference>
<name>A0A3P6UR82_LITSI</name>
<organism evidence="1 2">
    <name type="scientific">Litomosoides sigmodontis</name>
    <name type="common">Filarial nematode worm</name>
    <dbReference type="NCBI Taxonomy" id="42156"/>
    <lineage>
        <taxon>Eukaryota</taxon>
        <taxon>Metazoa</taxon>
        <taxon>Ecdysozoa</taxon>
        <taxon>Nematoda</taxon>
        <taxon>Chromadorea</taxon>
        <taxon>Rhabditida</taxon>
        <taxon>Spirurina</taxon>
        <taxon>Spiruromorpha</taxon>
        <taxon>Filarioidea</taxon>
        <taxon>Onchocercidae</taxon>
        <taxon>Litomosoides</taxon>
    </lineage>
</organism>
<gene>
    <name evidence="1" type="ORF">NLS_LOCUS5039</name>
</gene>
<reference evidence="1 2" key="1">
    <citation type="submission" date="2018-08" db="EMBL/GenBank/DDBJ databases">
        <authorList>
            <person name="Laetsch R D."/>
            <person name="Stevens L."/>
            <person name="Kumar S."/>
            <person name="Blaxter L. M."/>
        </authorList>
    </citation>
    <scope>NUCLEOTIDE SEQUENCE [LARGE SCALE GENOMIC DNA]</scope>
</reference>